<dbReference type="Pfam" id="PF12831">
    <property type="entry name" value="FAD_oxidored"/>
    <property type="match status" value="1"/>
</dbReference>
<dbReference type="PRINTS" id="PR00411">
    <property type="entry name" value="PNDRDTASEI"/>
</dbReference>
<organism evidence="1 2">
    <name type="scientific">Desulfatibacillum alkenivorans DSM 16219</name>
    <dbReference type="NCBI Taxonomy" id="1121393"/>
    <lineage>
        <taxon>Bacteria</taxon>
        <taxon>Pseudomonadati</taxon>
        <taxon>Thermodesulfobacteriota</taxon>
        <taxon>Desulfobacteria</taxon>
        <taxon>Desulfobacterales</taxon>
        <taxon>Desulfatibacillaceae</taxon>
        <taxon>Desulfatibacillum</taxon>
    </lineage>
</organism>
<dbReference type="PANTHER" id="PTHR42685:SF18">
    <property type="entry name" value="DIGERANYLGERANYLGLYCEROPHOSPHOLIPID REDUCTASE"/>
    <property type="match status" value="1"/>
</dbReference>
<sequence length="459" mass="50585">MNPDTVVIGAGTGGLIAALKMAQEGLDVLVLEKNPEDSHGNTWLNDLDLHPFDKYDLPKPLPEELAFPVHRNMRTNSSNGDATIIMPDIPNYALKVSLYQKRLVRLCREAGVEFQFGAKIIDFLNDGKAVTGVIAESDDAPREISAKVTVAACGAFSPILEKIPGFCDFNFTCRPDDRVHAIQELWKIKPGPARRMVNEGILIPNEMVFYVGVPGGGSFSTFMYQLDLDQEIMALLAGCKSQNPDVLSPRELIDDFKDNRLGFCTERIYGGGRAIPMRNPLDNLVDNGIAIVGDAAFMASPANGSGTTPSMIAGAQCAWTIAKALNAGLEPTKEHLWGYNAAFQTHLGAIFAGYYVAHRVLTTFTEQEVQELVRRKLIDPRQFKNVHDARPFSVAPLQGLGLFMKALPVLGTLIGFVKHGAKIPIITRHYKNFPKTYTPEAYTQWRTRAEKILNRLDVS</sequence>
<dbReference type="InterPro" id="IPR050407">
    <property type="entry name" value="Geranylgeranyl_reductase"/>
</dbReference>
<protein>
    <submittedName>
        <fullName evidence="1">2,3-di-O-geranylgeranylglyceryl phosphate reductase</fullName>
    </submittedName>
</protein>
<dbReference type="Gene3D" id="3.50.50.60">
    <property type="entry name" value="FAD/NAD(P)-binding domain"/>
    <property type="match status" value="1"/>
</dbReference>
<dbReference type="SUPFAM" id="SSF51905">
    <property type="entry name" value="FAD/NAD(P)-binding domain"/>
    <property type="match status" value="1"/>
</dbReference>
<dbReference type="AlphaFoldDB" id="A0A1M6VGB9"/>
<dbReference type="EMBL" id="FQZU01000034">
    <property type="protein sequence ID" value="SHK80421.1"/>
    <property type="molecule type" value="Genomic_DNA"/>
</dbReference>
<dbReference type="STRING" id="1121393.SAMN02745216_04102"/>
<dbReference type="InterPro" id="IPR036188">
    <property type="entry name" value="FAD/NAD-bd_sf"/>
</dbReference>
<accession>A0A1M6VGB9</accession>
<evidence type="ECO:0000313" key="2">
    <source>
        <dbReference type="Proteomes" id="UP000183994"/>
    </source>
</evidence>
<proteinExistence type="predicted"/>
<reference evidence="2" key="1">
    <citation type="submission" date="2016-11" db="EMBL/GenBank/DDBJ databases">
        <authorList>
            <person name="Varghese N."/>
            <person name="Submissions S."/>
        </authorList>
    </citation>
    <scope>NUCLEOTIDE SEQUENCE [LARGE SCALE GENOMIC DNA]</scope>
    <source>
        <strain evidence="2">DSM 16219</strain>
    </source>
</reference>
<keyword evidence="2" id="KW-1185">Reference proteome</keyword>
<evidence type="ECO:0000313" key="1">
    <source>
        <dbReference type="EMBL" id="SHK80421.1"/>
    </source>
</evidence>
<dbReference type="PANTHER" id="PTHR42685">
    <property type="entry name" value="GERANYLGERANYL DIPHOSPHATE REDUCTASE"/>
    <property type="match status" value="1"/>
</dbReference>
<dbReference type="RefSeq" id="WP_073478130.1">
    <property type="nucleotide sequence ID" value="NZ_FQZU01000034.1"/>
</dbReference>
<dbReference type="OrthoDB" id="5523118at2"/>
<dbReference type="Proteomes" id="UP000183994">
    <property type="component" value="Unassembled WGS sequence"/>
</dbReference>
<name>A0A1M6VGB9_9BACT</name>
<gene>
    <name evidence="1" type="ORF">SAMN02745216_04102</name>
</gene>